<organism evidence="2 3">
    <name type="scientific">Pseudonocardia halophobica</name>
    <dbReference type="NCBI Taxonomy" id="29401"/>
    <lineage>
        <taxon>Bacteria</taxon>
        <taxon>Bacillati</taxon>
        <taxon>Actinomycetota</taxon>
        <taxon>Actinomycetes</taxon>
        <taxon>Pseudonocardiales</taxon>
        <taxon>Pseudonocardiaceae</taxon>
        <taxon>Pseudonocardia</taxon>
    </lineage>
</organism>
<evidence type="ECO:0008006" key="4">
    <source>
        <dbReference type="Google" id="ProtNLM"/>
    </source>
</evidence>
<keyword evidence="3" id="KW-1185">Reference proteome</keyword>
<proteinExistence type="predicted"/>
<dbReference type="InterPro" id="IPR006311">
    <property type="entry name" value="TAT_signal"/>
</dbReference>
<dbReference type="EMBL" id="BSFQ01000006">
    <property type="protein sequence ID" value="GLL10884.1"/>
    <property type="molecule type" value="Genomic_DNA"/>
</dbReference>
<comment type="caution">
    <text evidence="2">The sequence shown here is derived from an EMBL/GenBank/DDBJ whole genome shotgun (WGS) entry which is preliminary data.</text>
</comment>
<reference evidence="2" key="1">
    <citation type="journal article" date="2014" name="Int. J. Syst. Evol. Microbiol.">
        <title>Complete genome sequence of Corynebacterium casei LMG S-19264T (=DSM 44701T), isolated from a smear-ripened cheese.</title>
        <authorList>
            <consortium name="US DOE Joint Genome Institute (JGI-PGF)"/>
            <person name="Walter F."/>
            <person name="Albersmeier A."/>
            <person name="Kalinowski J."/>
            <person name="Ruckert C."/>
        </authorList>
    </citation>
    <scope>NUCLEOTIDE SEQUENCE</scope>
    <source>
        <strain evidence="2">VKM Ac-1069</strain>
    </source>
</reference>
<keyword evidence="1" id="KW-0732">Signal</keyword>
<accession>A0A9W6L4D7</accession>
<evidence type="ECO:0000313" key="3">
    <source>
        <dbReference type="Proteomes" id="UP001143463"/>
    </source>
</evidence>
<feature type="signal peptide" evidence="1">
    <location>
        <begin position="1"/>
        <end position="40"/>
    </location>
</feature>
<gene>
    <name evidence="2" type="ORF">GCM10017577_20250</name>
</gene>
<dbReference type="Proteomes" id="UP001143463">
    <property type="component" value="Unassembled WGS sequence"/>
</dbReference>
<dbReference type="PROSITE" id="PS51257">
    <property type="entry name" value="PROKAR_LIPOPROTEIN"/>
    <property type="match status" value="1"/>
</dbReference>
<evidence type="ECO:0000256" key="1">
    <source>
        <dbReference type="SAM" id="SignalP"/>
    </source>
</evidence>
<sequence>MGDRMGSWTGIRTRRLLGAAAAAVALVGGAAACATGPAPAAGAAEAAAAAPAPLDTTCTNLLKIDAVPPPAGDPGTSDPAAVRAWAGQILPLLDSAVATAPPDLRPTLTALQGVLQSAATTGTAAPADAPVVAQSVNEYETWAYEHCGYQQVQVTATEYRLDGVPATLRPGPTAVRLVNRSTANLYHAVLIVRPKDQAVTVAQVLTTPPELLAQQVDVVPGAATAGPGEQGGMLVDLPAGRYLVLCPLGNGEGPPHLMRGMVAEVSVS</sequence>
<name>A0A9W6L4D7_9PSEU</name>
<evidence type="ECO:0000313" key="2">
    <source>
        <dbReference type="EMBL" id="GLL10884.1"/>
    </source>
</evidence>
<dbReference type="AlphaFoldDB" id="A0A9W6L4D7"/>
<dbReference type="PROSITE" id="PS51318">
    <property type="entry name" value="TAT"/>
    <property type="match status" value="1"/>
</dbReference>
<feature type="chain" id="PRO_5040930584" description="Lipoprotein" evidence="1">
    <location>
        <begin position="41"/>
        <end position="268"/>
    </location>
</feature>
<reference evidence="2" key="2">
    <citation type="submission" date="2023-01" db="EMBL/GenBank/DDBJ databases">
        <authorList>
            <person name="Sun Q."/>
            <person name="Evtushenko L."/>
        </authorList>
    </citation>
    <scope>NUCLEOTIDE SEQUENCE</scope>
    <source>
        <strain evidence="2">VKM Ac-1069</strain>
    </source>
</reference>
<protein>
    <recommendedName>
        <fullName evidence="4">Lipoprotein</fullName>
    </recommendedName>
</protein>